<keyword evidence="4" id="KW-1185">Reference proteome</keyword>
<reference evidence="4" key="1">
    <citation type="submission" date="2017-10" db="EMBL/GenBank/DDBJ databases">
        <title>Rapid genome shrinkage in a self-fertile nematode reveals novel sperm competition proteins.</title>
        <authorList>
            <person name="Yin D."/>
            <person name="Schwarz E.M."/>
            <person name="Thomas C.G."/>
            <person name="Felde R.L."/>
            <person name="Korf I.F."/>
            <person name="Cutter A.D."/>
            <person name="Schartner C.M."/>
            <person name="Ralston E.J."/>
            <person name="Meyer B.J."/>
            <person name="Haag E.S."/>
        </authorList>
    </citation>
    <scope>NUCLEOTIDE SEQUENCE [LARGE SCALE GENOMIC DNA]</scope>
    <source>
        <strain evidence="4">JU1422</strain>
    </source>
</reference>
<name>A0A2G5SXY2_9PELO</name>
<proteinExistence type="predicted"/>
<evidence type="ECO:0000313" key="3">
    <source>
        <dbReference type="EMBL" id="PIC19897.1"/>
    </source>
</evidence>
<organism evidence="3 4">
    <name type="scientific">Caenorhabditis nigoni</name>
    <dbReference type="NCBI Taxonomy" id="1611254"/>
    <lineage>
        <taxon>Eukaryota</taxon>
        <taxon>Metazoa</taxon>
        <taxon>Ecdysozoa</taxon>
        <taxon>Nematoda</taxon>
        <taxon>Chromadorea</taxon>
        <taxon>Rhabditida</taxon>
        <taxon>Rhabditina</taxon>
        <taxon>Rhabditomorpha</taxon>
        <taxon>Rhabditoidea</taxon>
        <taxon>Rhabditidae</taxon>
        <taxon>Peloderinae</taxon>
        <taxon>Caenorhabditis</taxon>
    </lineage>
</organism>
<keyword evidence="1" id="KW-0812">Transmembrane</keyword>
<evidence type="ECO:0000256" key="2">
    <source>
        <dbReference type="SAM" id="SignalP"/>
    </source>
</evidence>
<evidence type="ECO:0000256" key="1">
    <source>
        <dbReference type="SAM" id="Phobius"/>
    </source>
</evidence>
<feature type="chain" id="PRO_5013848705" evidence="2">
    <location>
        <begin position="21"/>
        <end position="221"/>
    </location>
</feature>
<dbReference type="EMBL" id="PDUG01000006">
    <property type="protein sequence ID" value="PIC19897.1"/>
    <property type="molecule type" value="Genomic_DNA"/>
</dbReference>
<comment type="caution">
    <text evidence="3">The sequence shown here is derived from an EMBL/GenBank/DDBJ whole genome shotgun (WGS) entry which is preliminary data.</text>
</comment>
<dbReference type="AlphaFoldDB" id="A0A2G5SXY2"/>
<sequence>MKITAIVILGMLAGDHHVAARPPSSPYIGEVSFEFSQNETFGFRGPLKEVLGNGEPVPTSISSVSAKYYEAQVTISYVCSAPIAWSFGKCDRNYYRQDRESSKARIVFDTEGVDTLLKLIEMECYEPGEDQEYIQFYMFPTEDSSTNCRFAVTIAPEPIDMLNFTLFHLPGSALHLYEEKTPKIAETAETSEVSDRHLFVRGLIAISFFIVGMSILLTQSC</sequence>
<keyword evidence="1" id="KW-1133">Transmembrane helix</keyword>
<accession>A0A2G5SXY2</accession>
<keyword evidence="1" id="KW-0472">Membrane</keyword>
<feature type="transmembrane region" description="Helical" evidence="1">
    <location>
        <begin position="198"/>
        <end position="217"/>
    </location>
</feature>
<dbReference type="OrthoDB" id="10282916at2759"/>
<gene>
    <name evidence="3" type="primary">Cni-Y62H9A.12</name>
    <name evidence="3" type="synonym">Cnig_chr_X.g25274</name>
    <name evidence="3" type="ORF">B9Z55_025274</name>
</gene>
<evidence type="ECO:0000313" key="4">
    <source>
        <dbReference type="Proteomes" id="UP000230233"/>
    </source>
</evidence>
<feature type="signal peptide" evidence="2">
    <location>
        <begin position="1"/>
        <end position="20"/>
    </location>
</feature>
<keyword evidence="2" id="KW-0732">Signal</keyword>
<protein>
    <submittedName>
        <fullName evidence="3">Uncharacterized protein</fullName>
    </submittedName>
</protein>
<dbReference type="Proteomes" id="UP000230233">
    <property type="component" value="Chromosome X"/>
</dbReference>